<dbReference type="SUPFAM" id="SSF55961">
    <property type="entry name" value="Bet v1-like"/>
    <property type="match status" value="1"/>
</dbReference>
<dbReference type="InterPro" id="IPR019587">
    <property type="entry name" value="Polyketide_cyclase/dehydratase"/>
</dbReference>
<comment type="caution">
    <text evidence="1">The sequence shown here is derived from an EMBL/GenBank/DDBJ whole genome shotgun (WGS) entry which is preliminary data.</text>
</comment>
<organism evidence="1 2">
    <name type="scientific">Agaribacillus aureus</name>
    <dbReference type="NCBI Taxonomy" id="3051825"/>
    <lineage>
        <taxon>Bacteria</taxon>
        <taxon>Pseudomonadati</taxon>
        <taxon>Bacteroidota</taxon>
        <taxon>Cytophagia</taxon>
        <taxon>Cytophagales</taxon>
        <taxon>Splendidivirgaceae</taxon>
        <taxon>Agaribacillus</taxon>
    </lineage>
</organism>
<keyword evidence="2" id="KW-1185">Reference proteome</keyword>
<accession>A0ABT8L9D5</accession>
<sequence length="145" mass="17097">MIISSKIIINRPVKEVWDFFNNPDNMHLWLTGFKRFEQISGEFGKVGAKARHIYEERGKLLEMVEEITGREEYKKISLILSHKSMESTIETDFEDLNHERTSLICLVNVKFKSVFFKLFGKMMLGSMQKRQDKDFNTLKTVIESR</sequence>
<dbReference type="Gene3D" id="3.30.530.20">
    <property type="match status" value="1"/>
</dbReference>
<evidence type="ECO:0000313" key="1">
    <source>
        <dbReference type="EMBL" id="MDN5214283.1"/>
    </source>
</evidence>
<dbReference type="InterPro" id="IPR023393">
    <property type="entry name" value="START-like_dom_sf"/>
</dbReference>
<gene>
    <name evidence="1" type="ORF">QQ020_19550</name>
</gene>
<dbReference type="CDD" id="cd07812">
    <property type="entry name" value="SRPBCC"/>
    <property type="match status" value="1"/>
</dbReference>
<dbReference type="Pfam" id="PF10604">
    <property type="entry name" value="Polyketide_cyc2"/>
    <property type="match status" value="1"/>
</dbReference>
<evidence type="ECO:0000313" key="2">
    <source>
        <dbReference type="Proteomes" id="UP001172083"/>
    </source>
</evidence>
<reference evidence="1" key="1">
    <citation type="submission" date="2023-06" db="EMBL/GenBank/DDBJ databases">
        <title>Genomic of Agaribacillus aureum.</title>
        <authorList>
            <person name="Wang G."/>
        </authorList>
    </citation>
    <scope>NUCLEOTIDE SEQUENCE</scope>
    <source>
        <strain evidence="1">BMA12</strain>
    </source>
</reference>
<protein>
    <submittedName>
        <fullName evidence="1">SRPBCC family protein</fullName>
    </submittedName>
</protein>
<dbReference type="Proteomes" id="UP001172083">
    <property type="component" value="Unassembled WGS sequence"/>
</dbReference>
<dbReference type="EMBL" id="JAUJEB010000004">
    <property type="protein sequence ID" value="MDN5214283.1"/>
    <property type="molecule type" value="Genomic_DNA"/>
</dbReference>
<dbReference type="RefSeq" id="WP_346759617.1">
    <property type="nucleotide sequence ID" value="NZ_JAUJEB010000004.1"/>
</dbReference>
<name>A0ABT8L9D5_9BACT</name>
<proteinExistence type="predicted"/>